<dbReference type="OrthoDB" id="10349923at2759"/>
<accession>A0A067N460</accession>
<dbReference type="AlphaFoldDB" id="A0A067N460"/>
<keyword evidence="1" id="KW-0812">Transmembrane</keyword>
<dbReference type="InParanoid" id="A0A067N460"/>
<keyword evidence="1" id="KW-0472">Membrane</keyword>
<sequence length="226" mass="24379">MSSVIPAPHFRLVLSVAVLSLPYAVRAEDKICTTRSGVTTCRTPTSVYIKLGIIGGILILTGLALLVYFLVRKRRQKELDAFVSEMEPSQIHGPPETTYHSPVPNISVMTQAYSPRGASVPYSASPYGMAHHSVEGGATLGPEHMMFAGPSGTPHDYSMYGNIQHQQPQAAPLTRRRSTDDARKLQGAYPFVGISSLTTLMIAVQDFSPSPPPVVLSSVPSYPEKG</sequence>
<reference evidence="4" key="1">
    <citation type="journal article" date="2014" name="Proc. Natl. Acad. Sci. U.S.A.">
        <title>Extensive sampling of basidiomycete genomes demonstrates inadequacy of the white-rot/brown-rot paradigm for wood decay fungi.</title>
        <authorList>
            <person name="Riley R."/>
            <person name="Salamov A.A."/>
            <person name="Brown D.W."/>
            <person name="Nagy L.G."/>
            <person name="Floudas D."/>
            <person name="Held B.W."/>
            <person name="Levasseur A."/>
            <person name="Lombard V."/>
            <person name="Morin E."/>
            <person name="Otillar R."/>
            <person name="Lindquist E.A."/>
            <person name="Sun H."/>
            <person name="LaButti K.M."/>
            <person name="Schmutz J."/>
            <person name="Jabbour D."/>
            <person name="Luo H."/>
            <person name="Baker S.E."/>
            <person name="Pisabarro A.G."/>
            <person name="Walton J.D."/>
            <person name="Blanchette R.A."/>
            <person name="Henrissat B."/>
            <person name="Martin F."/>
            <person name="Cullen D."/>
            <person name="Hibbett D.S."/>
            <person name="Grigoriev I.V."/>
        </authorList>
    </citation>
    <scope>NUCLEOTIDE SEQUENCE [LARGE SCALE GENOMIC DNA]</scope>
    <source>
        <strain evidence="4">PC15</strain>
    </source>
</reference>
<evidence type="ECO:0000313" key="3">
    <source>
        <dbReference type="EMBL" id="KDQ22649.1"/>
    </source>
</evidence>
<organism evidence="3 4">
    <name type="scientific">Pleurotus ostreatus (strain PC15)</name>
    <name type="common">Oyster mushroom</name>
    <dbReference type="NCBI Taxonomy" id="1137138"/>
    <lineage>
        <taxon>Eukaryota</taxon>
        <taxon>Fungi</taxon>
        <taxon>Dikarya</taxon>
        <taxon>Basidiomycota</taxon>
        <taxon>Agaricomycotina</taxon>
        <taxon>Agaricomycetes</taxon>
        <taxon>Agaricomycetidae</taxon>
        <taxon>Agaricales</taxon>
        <taxon>Pleurotineae</taxon>
        <taxon>Pleurotaceae</taxon>
        <taxon>Pleurotus</taxon>
    </lineage>
</organism>
<evidence type="ECO:0000313" key="4">
    <source>
        <dbReference type="Proteomes" id="UP000027073"/>
    </source>
</evidence>
<dbReference type="HOGENOM" id="CLU_1225212_0_0_1"/>
<dbReference type="Proteomes" id="UP000027073">
    <property type="component" value="Unassembled WGS sequence"/>
</dbReference>
<evidence type="ECO:0000256" key="2">
    <source>
        <dbReference type="SAM" id="SignalP"/>
    </source>
</evidence>
<feature type="signal peptide" evidence="2">
    <location>
        <begin position="1"/>
        <end position="27"/>
    </location>
</feature>
<name>A0A067N460_PLEO1</name>
<gene>
    <name evidence="3" type="ORF">PLEOSDRAFT_163538</name>
</gene>
<feature type="chain" id="PRO_5001645267" evidence="2">
    <location>
        <begin position="28"/>
        <end position="226"/>
    </location>
</feature>
<keyword evidence="2" id="KW-0732">Signal</keyword>
<protein>
    <submittedName>
        <fullName evidence="3">Uncharacterized protein</fullName>
    </submittedName>
</protein>
<evidence type="ECO:0000256" key="1">
    <source>
        <dbReference type="SAM" id="Phobius"/>
    </source>
</evidence>
<keyword evidence="1" id="KW-1133">Transmembrane helix</keyword>
<feature type="transmembrane region" description="Helical" evidence="1">
    <location>
        <begin position="185"/>
        <end position="204"/>
    </location>
</feature>
<proteinExistence type="predicted"/>
<dbReference type="EMBL" id="KL198014">
    <property type="protein sequence ID" value="KDQ22649.1"/>
    <property type="molecule type" value="Genomic_DNA"/>
</dbReference>
<dbReference type="VEuPathDB" id="FungiDB:PLEOSDRAFT_163538"/>
<feature type="transmembrane region" description="Helical" evidence="1">
    <location>
        <begin position="51"/>
        <end position="71"/>
    </location>
</feature>